<evidence type="ECO:0000256" key="2">
    <source>
        <dbReference type="ARBA" id="ARBA00023002"/>
    </source>
</evidence>
<dbReference type="NCBIfam" id="NF005559">
    <property type="entry name" value="PRK07231.1"/>
    <property type="match status" value="1"/>
</dbReference>
<dbReference type="InterPro" id="IPR057326">
    <property type="entry name" value="KR_dom"/>
</dbReference>
<dbReference type="NCBIfam" id="NF009466">
    <property type="entry name" value="PRK12826.1-2"/>
    <property type="match status" value="1"/>
</dbReference>
<dbReference type="InterPro" id="IPR020904">
    <property type="entry name" value="Sc_DH/Rdtase_CS"/>
</dbReference>
<organism evidence="4 5">
    <name type="scientific">Psychrobacillus glaciei</name>
    <dbReference type="NCBI Taxonomy" id="2283160"/>
    <lineage>
        <taxon>Bacteria</taxon>
        <taxon>Bacillati</taxon>
        <taxon>Bacillota</taxon>
        <taxon>Bacilli</taxon>
        <taxon>Bacillales</taxon>
        <taxon>Bacillaceae</taxon>
        <taxon>Psychrobacillus</taxon>
    </lineage>
</organism>
<reference evidence="4 5" key="1">
    <citation type="submission" date="2018-07" db="EMBL/GenBank/DDBJ databases">
        <title>Complete genome sequence of Psychrobacillus sp. PB01, isolated from iceberg, and comparative genome analysis of Psychrobacillus strains.</title>
        <authorList>
            <person name="Lee P.C."/>
        </authorList>
    </citation>
    <scope>NUCLEOTIDE SEQUENCE [LARGE SCALE GENOMIC DNA]</scope>
    <source>
        <strain evidence="4 5">PB01</strain>
    </source>
</reference>
<keyword evidence="2" id="KW-0560">Oxidoreductase</keyword>
<dbReference type="AlphaFoldDB" id="A0A5J6STY3"/>
<dbReference type="PANTHER" id="PTHR42760:SF133">
    <property type="entry name" value="3-OXOACYL-[ACYL-CARRIER-PROTEIN] REDUCTASE"/>
    <property type="match status" value="1"/>
</dbReference>
<gene>
    <name evidence="4" type="ORF">PB01_17295</name>
</gene>
<dbReference type="GO" id="GO:0016616">
    <property type="term" value="F:oxidoreductase activity, acting on the CH-OH group of donors, NAD or NADP as acceptor"/>
    <property type="evidence" value="ECO:0007669"/>
    <property type="project" value="TreeGrafter"/>
</dbReference>
<dbReference type="PROSITE" id="PS00061">
    <property type="entry name" value="ADH_SHORT"/>
    <property type="match status" value="1"/>
</dbReference>
<dbReference type="GO" id="GO:0006633">
    <property type="term" value="P:fatty acid biosynthetic process"/>
    <property type="evidence" value="ECO:0007669"/>
    <property type="project" value="TreeGrafter"/>
</dbReference>
<dbReference type="FunFam" id="3.40.50.720:FF:000173">
    <property type="entry name" value="3-oxoacyl-[acyl-carrier protein] reductase"/>
    <property type="match status" value="1"/>
</dbReference>
<dbReference type="SUPFAM" id="SSF51735">
    <property type="entry name" value="NAD(P)-binding Rossmann-fold domains"/>
    <property type="match status" value="1"/>
</dbReference>
<evidence type="ECO:0000259" key="3">
    <source>
        <dbReference type="SMART" id="SM00822"/>
    </source>
</evidence>
<dbReference type="Proteomes" id="UP000325517">
    <property type="component" value="Chromosome"/>
</dbReference>
<dbReference type="OrthoDB" id="9803333at2"/>
<accession>A0A5J6STY3</accession>
<proteinExistence type="inferred from homology"/>
<name>A0A5J6STY3_9BACI</name>
<dbReference type="EMBL" id="CP031223">
    <property type="protein sequence ID" value="QFG00415.1"/>
    <property type="molecule type" value="Genomic_DNA"/>
</dbReference>
<protein>
    <submittedName>
        <fullName evidence="4">SDR family NAD(P)-dependent oxidoreductase</fullName>
    </submittedName>
</protein>
<dbReference type="GO" id="GO:0048038">
    <property type="term" value="F:quinone binding"/>
    <property type="evidence" value="ECO:0007669"/>
    <property type="project" value="TreeGrafter"/>
</dbReference>
<dbReference type="KEGG" id="psyo:PB01_17295"/>
<dbReference type="PRINTS" id="PR00081">
    <property type="entry name" value="GDHRDH"/>
</dbReference>
<dbReference type="SMART" id="SM00822">
    <property type="entry name" value="PKS_KR"/>
    <property type="match status" value="1"/>
</dbReference>
<comment type="similarity">
    <text evidence="1">Belongs to the short-chain dehydrogenases/reductases (SDR) family.</text>
</comment>
<feature type="domain" description="Ketoreductase" evidence="3">
    <location>
        <begin position="7"/>
        <end position="186"/>
    </location>
</feature>
<evidence type="ECO:0000256" key="1">
    <source>
        <dbReference type="ARBA" id="ARBA00006484"/>
    </source>
</evidence>
<evidence type="ECO:0000313" key="5">
    <source>
        <dbReference type="Proteomes" id="UP000325517"/>
    </source>
</evidence>
<evidence type="ECO:0000313" key="4">
    <source>
        <dbReference type="EMBL" id="QFG00415.1"/>
    </source>
</evidence>
<dbReference type="RefSeq" id="WP_151701296.1">
    <property type="nucleotide sequence ID" value="NZ_CP031223.1"/>
</dbReference>
<dbReference type="Gene3D" id="3.40.50.720">
    <property type="entry name" value="NAD(P)-binding Rossmann-like Domain"/>
    <property type="match status" value="1"/>
</dbReference>
<dbReference type="PANTHER" id="PTHR42760">
    <property type="entry name" value="SHORT-CHAIN DEHYDROGENASES/REDUCTASES FAMILY MEMBER"/>
    <property type="match status" value="1"/>
</dbReference>
<dbReference type="PRINTS" id="PR00080">
    <property type="entry name" value="SDRFAMILY"/>
</dbReference>
<dbReference type="InterPro" id="IPR036291">
    <property type="entry name" value="NAD(P)-bd_dom_sf"/>
</dbReference>
<dbReference type="InterPro" id="IPR002347">
    <property type="entry name" value="SDR_fam"/>
</dbReference>
<keyword evidence="5" id="KW-1185">Reference proteome</keyword>
<dbReference type="Pfam" id="PF13561">
    <property type="entry name" value="adh_short_C2"/>
    <property type="match status" value="1"/>
</dbReference>
<sequence>MGKLEGKYAIITGGGKGIGESIVKRFLEDGIGGIAVLEYDLNLAKEMITRLDTSDAEVLAIQCDVSNDNQVEKAVSQAMKHFGTVDILVNNAGITQDSMFHKMTDEAWDAVINVNLKGAYYLCKHVVPIMRKNAFGKIVNISSISAFGNVGQANYAASKAGLIGFSKTLAKEGGPKNINVNCVAPGYIETDMYKTVPTEIIEEHIKNTPLRRLGKPHEIASVVSFLSSDDASFLSGQCITVSGAATT</sequence>